<feature type="binding site" evidence="5">
    <location>
        <position position="204"/>
    </location>
    <ligand>
        <name>3-dehydroquinate</name>
        <dbReference type="ChEBI" id="CHEBI:32364"/>
    </ligand>
</feature>
<comment type="caution">
    <text evidence="5">Lacks conserved residue(s) required for the propagation of feature annotation.</text>
</comment>
<keyword evidence="5" id="KW-0028">Amino-acid biosynthesis</keyword>
<evidence type="ECO:0000313" key="6">
    <source>
        <dbReference type="EMBL" id="SER78695.1"/>
    </source>
</evidence>
<evidence type="ECO:0000256" key="3">
    <source>
        <dbReference type="ARBA" id="ARBA00023239"/>
    </source>
</evidence>
<feature type="binding site" evidence="5">
    <location>
        <position position="223"/>
    </location>
    <ligand>
        <name>3-dehydroquinate</name>
        <dbReference type="ChEBI" id="CHEBI:32364"/>
    </ligand>
</feature>
<dbReference type="EC" id="4.2.1.10" evidence="5"/>
<comment type="function">
    <text evidence="5">Involved in the third step of the chorismate pathway, which leads to the biosynthesis of aromatic amino acids. Catalyzes the cis-dehydration of 3-dehydroquinate (DHQ) and introduces the first double bond of the aromatic ring to yield 3-dehydroshikimate.</text>
</comment>
<dbReference type="HAMAP" id="MF_00214">
    <property type="entry name" value="AroD"/>
    <property type="match status" value="1"/>
</dbReference>
<dbReference type="GO" id="GO:0003855">
    <property type="term" value="F:3-dehydroquinate dehydratase activity"/>
    <property type="evidence" value="ECO:0007669"/>
    <property type="project" value="UniProtKB-UniRule"/>
</dbReference>
<comment type="subunit">
    <text evidence="5">Homodimer.</text>
</comment>
<dbReference type="SUPFAM" id="SSF51569">
    <property type="entry name" value="Aldolase"/>
    <property type="match status" value="1"/>
</dbReference>
<dbReference type="GO" id="GO:0009073">
    <property type="term" value="P:aromatic amino acid family biosynthetic process"/>
    <property type="evidence" value="ECO:0007669"/>
    <property type="project" value="UniProtKB-KW"/>
</dbReference>
<dbReference type="GO" id="GO:0046279">
    <property type="term" value="P:3,4-dihydroxybenzoate biosynthetic process"/>
    <property type="evidence" value="ECO:0007669"/>
    <property type="project" value="UniProtKB-ARBA"/>
</dbReference>
<dbReference type="NCBIfam" id="TIGR01093">
    <property type="entry name" value="aroD"/>
    <property type="match status" value="1"/>
</dbReference>
<dbReference type="EMBL" id="FOGV01000006">
    <property type="protein sequence ID" value="SER78695.1"/>
    <property type="molecule type" value="Genomic_DNA"/>
</dbReference>
<dbReference type="FunFam" id="3.20.20.70:FF:000047">
    <property type="entry name" value="3-dehydroquinate dehydratase"/>
    <property type="match status" value="1"/>
</dbReference>
<evidence type="ECO:0000313" key="7">
    <source>
        <dbReference type="Proteomes" id="UP000199318"/>
    </source>
</evidence>
<dbReference type="Pfam" id="PF01487">
    <property type="entry name" value="DHquinase_I"/>
    <property type="match status" value="1"/>
</dbReference>
<dbReference type="PANTHER" id="PTHR43699:SF1">
    <property type="entry name" value="3-DEHYDROQUINATE DEHYDRATASE"/>
    <property type="match status" value="1"/>
</dbReference>
<dbReference type="PANTHER" id="PTHR43699">
    <property type="entry name" value="3-DEHYDROQUINATE DEHYDRATASE"/>
    <property type="match status" value="1"/>
</dbReference>
<reference evidence="7" key="1">
    <citation type="submission" date="2016-10" db="EMBL/GenBank/DDBJ databases">
        <authorList>
            <person name="de Groot N.N."/>
        </authorList>
    </citation>
    <scope>NUCLEOTIDE SEQUENCE [LARGE SCALE GENOMIC DNA]</scope>
    <source>
        <strain evidence="7">10nlg</strain>
    </source>
</reference>
<sequence length="244" mass="27693">MDENKVPMPLICMPIVGTTQEEINAEAVFAFSKDPDIVEWRADYFQDVDDKDKVIAVLQSLRQTLPNQAVLFTLRNETEGGNPNQLTEHARFSLYLDVCRSGHADYIDTELNNDHDQLKKLRNETQKHNVNFILSFHDFEQTPAEEQLKINADVAVRLEADYFKFAVMSTVKNDILTVFRVTEDVSHSIQPISMAMGVYGKMTRAASWTFGSKVTFAQGRKSSAPGQMTIEELRTSIDNIRTLV</sequence>
<dbReference type="GO" id="GO:0008652">
    <property type="term" value="P:amino acid biosynthetic process"/>
    <property type="evidence" value="ECO:0007669"/>
    <property type="project" value="UniProtKB-KW"/>
</dbReference>
<dbReference type="AlphaFoldDB" id="A0A1H9S247"/>
<name>A0A1H9S247_9BACI</name>
<keyword evidence="2 5" id="KW-0057">Aromatic amino acid biosynthesis</keyword>
<feature type="active site" description="Schiff-base intermediate with substrate" evidence="5">
    <location>
        <position position="164"/>
    </location>
</feature>
<dbReference type="InterPro" id="IPR050146">
    <property type="entry name" value="Type-I_3-dehydroquinase"/>
</dbReference>
<evidence type="ECO:0000256" key="2">
    <source>
        <dbReference type="ARBA" id="ARBA00023141"/>
    </source>
</evidence>
<dbReference type="UniPathway" id="UPA00053">
    <property type="reaction ID" value="UER00086"/>
</dbReference>
<gene>
    <name evidence="5" type="primary">aroD</name>
    <name evidence="6" type="ORF">SAMN05444126_1064</name>
</gene>
<comment type="similarity">
    <text evidence="5">Belongs to the type-I 3-dehydroquinase family.</text>
</comment>
<dbReference type="GO" id="GO:0009423">
    <property type="term" value="P:chorismate biosynthetic process"/>
    <property type="evidence" value="ECO:0007669"/>
    <property type="project" value="UniProtKB-UniRule"/>
</dbReference>
<dbReference type="STRING" id="1464123.SAMN05444126_1064"/>
<feature type="binding site" evidence="5">
    <location>
        <position position="227"/>
    </location>
    <ligand>
        <name>3-dehydroquinate</name>
        <dbReference type="ChEBI" id="CHEBI:32364"/>
    </ligand>
</feature>
<dbReference type="RefSeq" id="WP_093072301.1">
    <property type="nucleotide sequence ID" value="NZ_BJVE01000011.1"/>
</dbReference>
<dbReference type="Proteomes" id="UP000199318">
    <property type="component" value="Unassembled WGS sequence"/>
</dbReference>
<comment type="pathway">
    <text evidence="5">Metabolic intermediate biosynthesis; chorismate biosynthesis; chorismate from D-erythrose 4-phosphate and phosphoenolpyruvate: step 3/7.</text>
</comment>
<evidence type="ECO:0000256" key="1">
    <source>
        <dbReference type="ARBA" id="ARBA00001864"/>
    </source>
</evidence>
<dbReference type="CDD" id="cd00502">
    <property type="entry name" value="DHQase_I"/>
    <property type="match status" value="1"/>
</dbReference>
<evidence type="ECO:0000256" key="5">
    <source>
        <dbReference type="HAMAP-Rule" id="MF_00214"/>
    </source>
</evidence>
<keyword evidence="3 5" id="KW-0456">Lyase</keyword>
<dbReference type="InterPro" id="IPR013785">
    <property type="entry name" value="Aldolase_TIM"/>
</dbReference>
<dbReference type="OrthoDB" id="9813659at2"/>
<comment type="caution">
    <text evidence="6">The sequence shown here is derived from an EMBL/GenBank/DDBJ whole genome shotgun (WGS) entry which is preliminary data.</text>
</comment>
<organism evidence="6 7">
    <name type="scientific">Salisediminibacterium halotolerans</name>
    <dbReference type="NCBI Taxonomy" id="517425"/>
    <lineage>
        <taxon>Bacteria</taxon>
        <taxon>Bacillati</taxon>
        <taxon>Bacillota</taxon>
        <taxon>Bacilli</taxon>
        <taxon>Bacillales</taxon>
        <taxon>Bacillaceae</taxon>
        <taxon>Salisediminibacterium</taxon>
    </lineage>
</organism>
<evidence type="ECO:0000256" key="4">
    <source>
        <dbReference type="ARBA" id="ARBA00023270"/>
    </source>
</evidence>
<feature type="binding site" evidence="5">
    <location>
        <begin position="39"/>
        <end position="41"/>
    </location>
    <ligand>
        <name>3-dehydroquinate</name>
        <dbReference type="ChEBI" id="CHEBI:32364"/>
    </ligand>
</feature>
<feature type="active site" description="Proton donor/acceptor" evidence="5">
    <location>
        <position position="137"/>
    </location>
</feature>
<dbReference type="InterPro" id="IPR001381">
    <property type="entry name" value="DHquinase_I"/>
</dbReference>
<comment type="catalytic activity">
    <reaction evidence="1 5">
        <text>3-dehydroquinate = 3-dehydroshikimate + H2O</text>
        <dbReference type="Rhea" id="RHEA:21096"/>
        <dbReference type="ChEBI" id="CHEBI:15377"/>
        <dbReference type="ChEBI" id="CHEBI:16630"/>
        <dbReference type="ChEBI" id="CHEBI:32364"/>
        <dbReference type="EC" id="4.2.1.10"/>
    </reaction>
</comment>
<protein>
    <recommendedName>
        <fullName evidence="5">3-dehydroquinate dehydratase</fullName>
        <shortName evidence="5">3-dehydroquinase</shortName>
        <ecNumber evidence="5">4.2.1.10</ecNumber>
    </recommendedName>
    <alternativeName>
        <fullName evidence="5">Type I DHQase</fullName>
    </alternativeName>
    <alternativeName>
        <fullName evidence="5">Type I dehydroquinase</fullName>
        <shortName evidence="5">DHQ1</shortName>
    </alternativeName>
</protein>
<dbReference type="Gene3D" id="3.20.20.70">
    <property type="entry name" value="Aldolase class I"/>
    <property type="match status" value="1"/>
</dbReference>
<keyword evidence="4 5" id="KW-0704">Schiff base</keyword>
<feature type="binding site" evidence="5">
    <location>
        <position position="75"/>
    </location>
    <ligand>
        <name>3-dehydroquinate</name>
        <dbReference type="ChEBI" id="CHEBI:32364"/>
    </ligand>
</feature>
<accession>A0A1H9S247</accession>
<keyword evidence="7" id="KW-1185">Reference proteome</keyword>
<proteinExistence type="inferred from homology"/>